<feature type="signal peptide" evidence="2">
    <location>
        <begin position="1"/>
        <end position="25"/>
    </location>
</feature>
<dbReference type="Proteomes" id="UP000050482">
    <property type="component" value="Unassembled WGS sequence"/>
</dbReference>
<gene>
    <name evidence="3" type="ORF">AN477_17690</name>
</gene>
<evidence type="ECO:0000313" key="4">
    <source>
        <dbReference type="Proteomes" id="UP000050482"/>
    </source>
</evidence>
<protein>
    <recommendedName>
        <fullName evidence="5">Copper amine oxidase-like N-terminal domain-containing protein</fullName>
    </recommendedName>
</protein>
<dbReference type="EMBL" id="LJCO01000077">
    <property type="protein sequence ID" value="KPV42429.1"/>
    <property type="molecule type" value="Genomic_DNA"/>
</dbReference>
<dbReference type="AlphaFoldDB" id="A0A0N8PNT6"/>
<dbReference type="PATRIC" id="fig|471514.4.peg.5008"/>
<keyword evidence="4" id="KW-1185">Reference proteome</keyword>
<evidence type="ECO:0008006" key="5">
    <source>
        <dbReference type="Google" id="ProtNLM"/>
    </source>
</evidence>
<feature type="region of interest" description="Disordered" evidence="1">
    <location>
        <begin position="191"/>
        <end position="212"/>
    </location>
</feature>
<evidence type="ECO:0000256" key="1">
    <source>
        <dbReference type="SAM" id="MobiDB-lite"/>
    </source>
</evidence>
<evidence type="ECO:0000313" key="3">
    <source>
        <dbReference type="EMBL" id="KPV42429.1"/>
    </source>
</evidence>
<reference evidence="3 4" key="1">
    <citation type="submission" date="2015-09" db="EMBL/GenBank/DDBJ databases">
        <title>Draft genome sequence of Alicyclobacillus ferrooxydans DSM 22381.</title>
        <authorList>
            <person name="Hemp J."/>
        </authorList>
    </citation>
    <scope>NUCLEOTIDE SEQUENCE [LARGE SCALE GENOMIC DNA]</scope>
    <source>
        <strain evidence="3 4">TC-34</strain>
    </source>
</reference>
<organism evidence="3 4">
    <name type="scientific">Alicyclobacillus ferrooxydans</name>
    <dbReference type="NCBI Taxonomy" id="471514"/>
    <lineage>
        <taxon>Bacteria</taxon>
        <taxon>Bacillati</taxon>
        <taxon>Bacillota</taxon>
        <taxon>Bacilli</taxon>
        <taxon>Bacillales</taxon>
        <taxon>Alicyclobacillaceae</taxon>
        <taxon>Alicyclobacillus</taxon>
    </lineage>
</organism>
<name>A0A0N8PNT6_9BACL</name>
<accession>A0A0N8PNT6</accession>
<proteinExistence type="predicted"/>
<comment type="caution">
    <text evidence="3">The sequence shown here is derived from an EMBL/GenBank/DDBJ whole genome shotgun (WGS) entry which is preliminary data.</text>
</comment>
<dbReference type="OrthoDB" id="2375822at2"/>
<sequence>MKRYLAAAAATGMVTVLGFGSVASAATVQTGSIVLDNTNVSAPHKIVYNSTTYMPIWYVMRALNALDIQSVWDGHEWQLTAPSSAKVDLSNIHPGMGSTSIYLNGILIQKVSGIVAVDPASGQKTTYMPIWYVMQILNRVGISSNWNGSQWNMESPAVQELANAFTNSQKAPYSQLTGDIHEVLQVQPIISPQTGNTSSSSSTTSTSLPSQTTIDMKVQSQSGMVNNQKAMLVTITPTITPTPGSTSSSGQTSGNGSAALPSIIQEYIQGSQVWINQGQGWQASPQSAALLQQIESQMPGSQINLAALKDIQSTPTASGYTYTAQLNPIAMEALLGPMMQSVASQTAASSNLSPSQMQAILTTILSRMMGSVTIQVQTVSGLPFITAEQSQISIDLPMSQLSSIMGNSTNSTLSKISDVKVNETVSASYTYNDVPLTPPSGLPQN</sequence>
<dbReference type="RefSeq" id="WP_054970500.1">
    <property type="nucleotide sequence ID" value="NZ_LJCO01000077.1"/>
</dbReference>
<keyword evidence="2" id="KW-0732">Signal</keyword>
<feature type="chain" id="PRO_5006029273" description="Copper amine oxidase-like N-terminal domain-containing protein" evidence="2">
    <location>
        <begin position="26"/>
        <end position="445"/>
    </location>
</feature>
<evidence type="ECO:0000256" key="2">
    <source>
        <dbReference type="SAM" id="SignalP"/>
    </source>
</evidence>